<name>A0AAX0B0Q6_CLOBE</name>
<proteinExistence type="predicted"/>
<dbReference type="SUPFAM" id="SSF56349">
    <property type="entry name" value="DNA breaking-rejoining enzymes"/>
    <property type="match status" value="1"/>
</dbReference>
<comment type="caution">
    <text evidence="3">The sequence shown here is derived from an EMBL/GenBank/DDBJ whole genome shotgun (WGS) entry which is preliminary data.</text>
</comment>
<dbReference type="Pfam" id="PF00589">
    <property type="entry name" value="Phage_integrase"/>
    <property type="match status" value="1"/>
</dbReference>
<gene>
    <name evidence="3" type="ORF">B0H41_002589</name>
</gene>
<evidence type="ECO:0000313" key="4">
    <source>
        <dbReference type="Proteomes" id="UP001193748"/>
    </source>
</evidence>
<keyword evidence="1" id="KW-0233">DNA recombination</keyword>
<reference evidence="3" key="1">
    <citation type="submission" date="2020-05" db="EMBL/GenBank/DDBJ databases">
        <authorList>
            <person name="Brown S."/>
            <person name="Huntemann M."/>
            <person name="Clum A."/>
            <person name="Spunde A."/>
            <person name="Palaniappan K."/>
            <person name="Ritter S."/>
            <person name="Mikhailova N."/>
            <person name="Chen I.-M."/>
            <person name="Stamatis D."/>
            <person name="Reddy T."/>
            <person name="O'Malley R."/>
            <person name="Daum C."/>
            <person name="Shapiro N."/>
            <person name="Ivanova N."/>
            <person name="Kyrpides N."/>
            <person name="Woyke T."/>
        </authorList>
    </citation>
    <scope>NUCLEOTIDE SEQUENCE</scope>
    <source>
        <strain evidence="3">DJ080</strain>
    </source>
</reference>
<feature type="domain" description="Tyr recombinase" evidence="2">
    <location>
        <begin position="225"/>
        <end position="427"/>
    </location>
</feature>
<dbReference type="GO" id="GO:0003677">
    <property type="term" value="F:DNA binding"/>
    <property type="evidence" value="ECO:0007669"/>
    <property type="project" value="InterPro"/>
</dbReference>
<dbReference type="AlphaFoldDB" id="A0AAX0B0Q6"/>
<accession>A0AAX0B0Q6</accession>
<sequence length="648" mass="76889">MNQNLLTKTGKNGIQWSPKKLKDCLLLLPNSVDTLSQNLPITSKINFNDDFWDFSDFNTLNKSNNYYKYNFTGIPHPFKFYIKIRLLKNLYIKDNACTTAKQKFKSVKNFFIYLEKKHITNYQLIDIEVLESYFSQFKNVNEKCIADKKAAIKEIFEEIEIKNSNNIIEFDCIYDYLTKCNKKLMAAELEEGKHPLIHFTMLNKIVSLAIKDMNNNQLPKIYRMVACMIIILAETGMRIGEFHKLQINKLTEIKHTKQDEIFYCLNFLTYKTTPEKDGRWVYSFMTDKALLAYRTLTKLTDNDRNLTNSPYLFLNKFGKIFKNQGNLSEYNIGFFIRHQSDLGFQNLSEVELKNYSTYTVKKYIINKICWGNLTLEEVGERYYFVTPHQYRVTCATKLYSDGYRLDWIRIHMNHLTETMTSHYIRINQIEKEKKNLANTLNFRLNKEAGILETDLNKITDANIRNELLDKDFLEDYNSINKFLVKLKKKKKSLNIYSDIDEIIDILFINKSPIIETELGFCARNALVRLCERQKYINSAYDGYYIGIHIPTIESLPFNFKRYKEKIKVINHNKRLYEEDSRYHNQYQIEVKGMQMFVTKRLLPELKLLQTEIETLGFKDVINKYENIDYIASEFKHIVEEVSQWDIKK</sequence>
<dbReference type="GO" id="GO:0015074">
    <property type="term" value="P:DNA integration"/>
    <property type="evidence" value="ECO:0007669"/>
    <property type="project" value="InterPro"/>
</dbReference>
<dbReference type="InterPro" id="IPR013762">
    <property type="entry name" value="Integrase-like_cat_sf"/>
</dbReference>
<organism evidence="3 4">
    <name type="scientific">Clostridium beijerinckii</name>
    <name type="common">Clostridium MP</name>
    <dbReference type="NCBI Taxonomy" id="1520"/>
    <lineage>
        <taxon>Bacteria</taxon>
        <taxon>Bacillati</taxon>
        <taxon>Bacillota</taxon>
        <taxon>Clostridia</taxon>
        <taxon>Eubacteriales</taxon>
        <taxon>Clostridiaceae</taxon>
        <taxon>Clostridium</taxon>
    </lineage>
</organism>
<dbReference type="Gene3D" id="1.10.443.10">
    <property type="entry name" value="Intergrase catalytic core"/>
    <property type="match status" value="1"/>
</dbReference>
<dbReference type="Proteomes" id="UP001193748">
    <property type="component" value="Unassembled WGS sequence"/>
</dbReference>
<dbReference type="CDD" id="cd00397">
    <property type="entry name" value="DNA_BRE_C"/>
    <property type="match status" value="1"/>
</dbReference>
<protein>
    <submittedName>
        <fullName evidence="3">Integrase</fullName>
    </submittedName>
</protein>
<evidence type="ECO:0000256" key="1">
    <source>
        <dbReference type="ARBA" id="ARBA00023172"/>
    </source>
</evidence>
<evidence type="ECO:0000313" key="3">
    <source>
        <dbReference type="EMBL" id="NRT88910.1"/>
    </source>
</evidence>
<dbReference type="InterPro" id="IPR011010">
    <property type="entry name" value="DNA_brk_join_enz"/>
</dbReference>
<dbReference type="GO" id="GO:0006310">
    <property type="term" value="P:DNA recombination"/>
    <property type="evidence" value="ECO:0007669"/>
    <property type="project" value="UniProtKB-KW"/>
</dbReference>
<dbReference type="RefSeq" id="WP_173711035.1">
    <property type="nucleotide sequence ID" value="NZ_JABSWW010000001.1"/>
</dbReference>
<dbReference type="EMBL" id="JABSWW010000001">
    <property type="protein sequence ID" value="NRT88910.1"/>
    <property type="molecule type" value="Genomic_DNA"/>
</dbReference>
<evidence type="ECO:0000259" key="2">
    <source>
        <dbReference type="Pfam" id="PF00589"/>
    </source>
</evidence>
<dbReference type="InterPro" id="IPR002104">
    <property type="entry name" value="Integrase_catalytic"/>
</dbReference>
<reference evidence="3" key="2">
    <citation type="journal article" date="2022" name="Nat. Biotechnol.">
        <title>Carbon-negative production of acetone and isopropanol by gas fermentation at industrial pilot scale.</title>
        <authorList>
            <person name="Liew F.E."/>
            <person name="Nogle R."/>
            <person name="Abdalla T."/>
            <person name="Rasor B.J."/>
            <person name="Canter C."/>
            <person name="Jensen R.O."/>
            <person name="Wang L."/>
            <person name="Strutz J."/>
            <person name="Chirania P."/>
            <person name="De Tissera S."/>
            <person name="Mueller A.P."/>
            <person name="Ruan Z."/>
            <person name="Gao A."/>
            <person name="Tran L."/>
            <person name="Engle N.L."/>
            <person name="Bromley J.C."/>
            <person name="Daniell J."/>
            <person name="Conrado R."/>
            <person name="Tschaplinski T.J."/>
            <person name="Giannone R.J."/>
            <person name="Hettich R.L."/>
            <person name="Karim A.S."/>
            <person name="Simpson S.D."/>
            <person name="Brown S.D."/>
            <person name="Leang C."/>
            <person name="Jewett M.C."/>
            <person name="Kopke M."/>
        </authorList>
    </citation>
    <scope>NUCLEOTIDE SEQUENCE</scope>
    <source>
        <strain evidence="3">DJ080</strain>
    </source>
</reference>